<dbReference type="RefSeq" id="WP_155441533.1">
    <property type="nucleotide sequence ID" value="NZ_WNLA01000021.1"/>
</dbReference>
<proteinExistence type="predicted"/>
<dbReference type="InterPro" id="IPR029045">
    <property type="entry name" value="ClpP/crotonase-like_dom_sf"/>
</dbReference>
<dbReference type="InterPro" id="IPR001753">
    <property type="entry name" value="Enoyl-CoA_hydra/iso"/>
</dbReference>
<dbReference type="PANTHER" id="PTHR11941:SF54">
    <property type="entry name" value="ENOYL-COA HYDRATASE, MITOCHONDRIAL"/>
    <property type="match status" value="1"/>
</dbReference>
<dbReference type="Pfam" id="PF00378">
    <property type="entry name" value="ECH_1"/>
    <property type="match status" value="1"/>
</dbReference>
<dbReference type="Proteomes" id="UP000484015">
    <property type="component" value="Unassembled WGS sequence"/>
</dbReference>
<dbReference type="GO" id="GO:0006635">
    <property type="term" value="P:fatty acid beta-oxidation"/>
    <property type="evidence" value="ECO:0007669"/>
    <property type="project" value="TreeGrafter"/>
</dbReference>
<name>A0A6L6Q7N0_9BURK</name>
<keyword evidence="1" id="KW-0413">Isomerase</keyword>
<evidence type="ECO:0000313" key="2">
    <source>
        <dbReference type="Proteomes" id="UP000484015"/>
    </source>
</evidence>
<comment type="caution">
    <text evidence="1">The sequence shown here is derived from an EMBL/GenBank/DDBJ whole genome shotgun (WGS) entry which is preliminary data.</text>
</comment>
<organism evidence="1 2">
    <name type="scientific">Pseudoduganella ginsengisoli</name>
    <dbReference type="NCBI Taxonomy" id="1462440"/>
    <lineage>
        <taxon>Bacteria</taxon>
        <taxon>Pseudomonadati</taxon>
        <taxon>Pseudomonadota</taxon>
        <taxon>Betaproteobacteria</taxon>
        <taxon>Burkholderiales</taxon>
        <taxon>Oxalobacteraceae</taxon>
        <taxon>Telluria group</taxon>
        <taxon>Pseudoduganella</taxon>
    </lineage>
</organism>
<dbReference type="EMBL" id="WNLA01000021">
    <property type="protein sequence ID" value="MTW05182.1"/>
    <property type="molecule type" value="Genomic_DNA"/>
</dbReference>
<dbReference type="SUPFAM" id="SSF52096">
    <property type="entry name" value="ClpP/crotonase"/>
    <property type="match status" value="1"/>
</dbReference>
<dbReference type="Gene3D" id="3.90.226.10">
    <property type="entry name" value="2-enoyl-CoA Hydratase, Chain A, domain 1"/>
    <property type="match status" value="1"/>
</dbReference>
<sequence>MFTFNSITQQDDRTIVRLELHLADVLSKSLIASINSACDSVEDAGAGAVLLVQLKPATAGGEPAEAIDVHLVNHWERALRRLERLRAATIATVEGRCGGLGTAVLLTTDYRIAAGDVHLSLMSGQDILPSMTLHRIAGQIGAAAGRQLVLFGMDMAADRAMELGMVDTIADDVEAATATFVKSLATLYTEDLSVRRRLLNEAPALNYDDALGAHLAACDRVLRRAHASAAAQAQAEASN</sequence>
<dbReference type="InterPro" id="IPR053545">
    <property type="entry name" value="Enoyl-CoA_hydratase-like"/>
</dbReference>
<dbReference type="PANTHER" id="PTHR11941">
    <property type="entry name" value="ENOYL-COA HYDRATASE-RELATED"/>
    <property type="match status" value="1"/>
</dbReference>
<keyword evidence="2" id="KW-1185">Reference proteome</keyword>
<protein>
    <submittedName>
        <fullName evidence="1">Enoyl-CoA hydratase/isomerase family protein</fullName>
    </submittedName>
</protein>
<dbReference type="AlphaFoldDB" id="A0A6L6Q7N0"/>
<dbReference type="OrthoDB" id="6006525at2"/>
<gene>
    <name evidence="1" type="ORF">GM668_24195</name>
</gene>
<accession>A0A6L6Q7N0</accession>
<dbReference type="NCBIfam" id="NF042431">
    <property type="entry name" value="EnCoAhydt_DpgB"/>
    <property type="match status" value="1"/>
</dbReference>
<reference evidence="1 2" key="1">
    <citation type="submission" date="2019-11" db="EMBL/GenBank/DDBJ databases">
        <title>Type strains purchased from KCTC, JCM and DSMZ.</title>
        <authorList>
            <person name="Lu H."/>
        </authorList>
    </citation>
    <scope>NUCLEOTIDE SEQUENCE [LARGE SCALE GENOMIC DNA]</scope>
    <source>
        <strain evidence="1 2">KCTC 42409</strain>
    </source>
</reference>
<dbReference type="GO" id="GO:0016853">
    <property type="term" value="F:isomerase activity"/>
    <property type="evidence" value="ECO:0007669"/>
    <property type="project" value="UniProtKB-KW"/>
</dbReference>
<evidence type="ECO:0000313" key="1">
    <source>
        <dbReference type="EMBL" id="MTW05182.1"/>
    </source>
</evidence>